<reference evidence="1 2" key="1">
    <citation type="submission" date="2015-09" db="EMBL/GenBank/DDBJ databases">
        <title>Whole genome shotgun sequence assembly of Aphanizomenon flos-aquae UKL13.</title>
        <authorList>
            <person name="Driscoll C."/>
        </authorList>
    </citation>
    <scope>NUCLEOTIDE SEQUENCE [LARGE SCALE GENOMIC DNA]</scope>
    <source>
        <strain evidence="1">MDT13</strain>
    </source>
</reference>
<evidence type="ECO:0000313" key="1">
    <source>
        <dbReference type="EMBL" id="OBQ27476.1"/>
    </source>
</evidence>
<dbReference type="EMBL" id="LJOY01000001">
    <property type="protein sequence ID" value="OBQ27476.1"/>
    <property type="molecule type" value="Genomic_DNA"/>
</dbReference>
<accession>A0A1B7W2C8</accession>
<proteinExistence type="predicted"/>
<name>A0A1B7W2C8_APHFL</name>
<dbReference type="STRING" id="1803587.GCA_001593825_00139"/>
<gene>
    <name evidence="1" type="ORF">AN481_00715</name>
</gene>
<organism evidence="1 2">
    <name type="scientific">Aphanizomenon flos-aquae LD13</name>
    <dbReference type="NCBI Taxonomy" id="1710894"/>
    <lineage>
        <taxon>Bacteria</taxon>
        <taxon>Bacillati</taxon>
        <taxon>Cyanobacteriota</taxon>
        <taxon>Cyanophyceae</taxon>
        <taxon>Nostocales</taxon>
        <taxon>Aphanizomenonaceae</taxon>
        <taxon>Aphanizomenon</taxon>
    </lineage>
</organism>
<evidence type="ECO:0000313" key="2">
    <source>
        <dbReference type="Proteomes" id="UP000092382"/>
    </source>
</evidence>
<comment type="caution">
    <text evidence="1">The sequence shown here is derived from an EMBL/GenBank/DDBJ whole genome shotgun (WGS) entry which is preliminary data.</text>
</comment>
<dbReference type="Proteomes" id="UP000092382">
    <property type="component" value="Unassembled WGS sequence"/>
</dbReference>
<dbReference type="AlphaFoldDB" id="A0A1B7W2C8"/>
<sequence>MSKFEDIKELLATAFDNFSEVLEIEMRSEFSVIDLKDYGGQSFIIINIQFDDNTFTINFNGNETVITDFDSTKLFNISNAKMVGFIPIDGKKGLLGFGNSHCDFVFFDENDFCFVEFKLNATSEEERAIRNNRRDAIGQLTNTISWFNLKLNRNYAGLNLEAYVCTPEFYPRFNSSWIALARKFLEEDHGFPVFEIKNKICK</sequence>
<protein>
    <submittedName>
        <fullName evidence="1">Uncharacterized protein</fullName>
    </submittedName>
</protein>
<dbReference type="PATRIC" id="fig|1710894.3.peg.2318"/>